<name>A0A370TBW4_9HELO</name>
<organism evidence="2 3">
    <name type="scientific">Venustampulla echinocandica</name>
    <dbReference type="NCBI Taxonomy" id="2656787"/>
    <lineage>
        <taxon>Eukaryota</taxon>
        <taxon>Fungi</taxon>
        <taxon>Dikarya</taxon>
        <taxon>Ascomycota</taxon>
        <taxon>Pezizomycotina</taxon>
        <taxon>Leotiomycetes</taxon>
        <taxon>Helotiales</taxon>
        <taxon>Pleuroascaceae</taxon>
        <taxon>Venustampulla</taxon>
    </lineage>
</organism>
<evidence type="ECO:0000313" key="2">
    <source>
        <dbReference type="EMBL" id="RDL31539.1"/>
    </source>
</evidence>
<evidence type="ECO:0000256" key="1">
    <source>
        <dbReference type="SAM" id="MobiDB-lite"/>
    </source>
</evidence>
<keyword evidence="3" id="KW-1185">Reference proteome</keyword>
<dbReference type="GeneID" id="43602597"/>
<dbReference type="Proteomes" id="UP000254866">
    <property type="component" value="Unassembled WGS sequence"/>
</dbReference>
<dbReference type="AlphaFoldDB" id="A0A370TBW4"/>
<dbReference type="RefSeq" id="XP_031865670.1">
    <property type="nucleotide sequence ID" value="XM_032018371.1"/>
</dbReference>
<comment type="caution">
    <text evidence="2">The sequence shown here is derived from an EMBL/GenBank/DDBJ whole genome shotgun (WGS) entry which is preliminary data.</text>
</comment>
<feature type="region of interest" description="Disordered" evidence="1">
    <location>
        <begin position="141"/>
        <end position="161"/>
    </location>
</feature>
<sequence>MHAFDEEARKALKDRLPFRVFLDPLAQDFAADYLRSAQQFVHGQIRDIFQSESPGPNSLLLQLLAVEIWGRRIFIVLDVNHDTYDWDTAHNTLENNLPVFRFKLHKDKKRGNITRDKALDRRVNNRIAELHRLNGLDVRPPYLADHSPGADPIQYRAPRNT</sequence>
<dbReference type="EMBL" id="NPIC01000012">
    <property type="protein sequence ID" value="RDL31539.1"/>
    <property type="molecule type" value="Genomic_DNA"/>
</dbReference>
<dbReference type="STRING" id="2656787.A0A370TBW4"/>
<proteinExistence type="predicted"/>
<accession>A0A370TBW4</accession>
<evidence type="ECO:0000313" key="3">
    <source>
        <dbReference type="Proteomes" id="UP000254866"/>
    </source>
</evidence>
<dbReference type="OrthoDB" id="4358740at2759"/>
<protein>
    <submittedName>
        <fullName evidence="2">Uncharacterized protein</fullName>
    </submittedName>
</protein>
<gene>
    <name evidence="2" type="ORF">BP5553_09748</name>
</gene>
<reference evidence="2 3" key="1">
    <citation type="journal article" date="2018" name="IMA Fungus">
        <title>IMA Genome-F 9: Draft genome sequence of Annulohypoxylon stygium, Aspergillus mulundensis, Berkeleyomyces basicola (syn. Thielaviopsis basicola), Ceratocystis smalleyi, two Cercospora beticola strains, Coleophoma cylindrospora, Fusarium fracticaudum, Phialophora cf. hyalina, and Morchella septimelata.</title>
        <authorList>
            <person name="Wingfield B.D."/>
            <person name="Bills G.F."/>
            <person name="Dong Y."/>
            <person name="Huang W."/>
            <person name="Nel W.J."/>
            <person name="Swalarsk-Parry B.S."/>
            <person name="Vaghefi N."/>
            <person name="Wilken P.M."/>
            <person name="An Z."/>
            <person name="de Beer Z.W."/>
            <person name="De Vos L."/>
            <person name="Chen L."/>
            <person name="Duong T.A."/>
            <person name="Gao Y."/>
            <person name="Hammerbacher A."/>
            <person name="Kikkert J.R."/>
            <person name="Li Y."/>
            <person name="Li H."/>
            <person name="Li K."/>
            <person name="Li Q."/>
            <person name="Liu X."/>
            <person name="Ma X."/>
            <person name="Naidoo K."/>
            <person name="Pethybridge S.J."/>
            <person name="Sun J."/>
            <person name="Steenkamp E.T."/>
            <person name="van der Nest M.A."/>
            <person name="van Wyk S."/>
            <person name="Wingfield M.J."/>
            <person name="Xiong C."/>
            <person name="Yue Q."/>
            <person name="Zhang X."/>
        </authorList>
    </citation>
    <scope>NUCLEOTIDE SEQUENCE [LARGE SCALE GENOMIC DNA]</scope>
    <source>
        <strain evidence="2 3">BP 5553</strain>
    </source>
</reference>